<feature type="domain" description="Methyltransferase small" evidence="6">
    <location>
        <begin position="116"/>
        <end position="196"/>
    </location>
</feature>
<dbReference type="EMBL" id="DXGK01000075">
    <property type="protein sequence ID" value="HIW70477.1"/>
    <property type="molecule type" value="Genomic_DNA"/>
</dbReference>
<dbReference type="GO" id="GO:0003676">
    <property type="term" value="F:nucleic acid binding"/>
    <property type="evidence" value="ECO:0007669"/>
    <property type="project" value="InterPro"/>
</dbReference>
<dbReference type="SUPFAM" id="SSF53335">
    <property type="entry name" value="S-adenosyl-L-methionine-dependent methyltransferases"/>
    <property type="match status" value="1"/>
</dbReference>
<dbReference type="InterPro" id="IPR004556">
    <property type="entry name" value="HemK-like"/>
</dbReference>
<dbReference type="PANTHER" id="PTHR18895:SF74">
    <property type="entry name" value="MTRF1L RELEASE FACTOR GLUTAMINE METHYLTRANSFERASE"/>
    <property type="match status" value="1"/>
</dbReference>
<dbReference type="PANTHER" id="PTHR18895">
    <property type="entry name" value="HEMK METHYLTRANSFERASE"/>
    <property type="match status" value="1"/>
</dbReference>
<keyword evidence="4" id="KW-0949">S-adenosyl-L-methionine</keyword>
<feature type="domain" description="Release factor glutamine methyltransferase N-terminal" evidence="7">
    <location>
        <begin position="10"/>
        <end position="77"/>
    </location>
</feature>
<dbReference type="PROSITE" id="PS00092">
    <property type="entry name" value="N6_MTASE"/>
    <property type="match status" value="1"/>
</dbReference>
<organism evidence="8 9">
    <name type="scientific">Candidatus Limosilactobacillus merdipullorum</name>
    <dbReference type="NCBI Taxonomy" id="2838653"/>
    <lineage>
        <taxon>Bacteria</taxon>
        <taxon>Bacillati</taxon>
        <taxon>Bacillota</taxon>
        <taxon>Bacilli</taxon>
        <taxon>Lactobacillales</taxon>
        <taxon>Lactobacillaceae</taxon>
        <taxon>Limosilactobacillus</taxon>
    </lineage>
</organism>
<dbReference type="Gene3D" id="3.40.50.150">
    <property type="entry name" value="Vaccinia Virus protein VP39"/>
    <property type="match status" value="1"/>
</dbReference>
<dbReference type="Pfam" id="PF05175">
    <property type="entry name" value="MTS"/>
    <property type="match status" value="1"/>
</dbReference>
<dbReference type="GO" id="GO:0032259">
    <property type="term" value="P:methylation"/>
    <property type="evidence" value="ECO:0007669"/>
    <property type="project" value="UniProtKB-KW"/>
</dbReference>
<reference evidence="8" key="2">
    <citation type="submission" date="2021-04" db="EMBL/GenBank/DDBJ databases">
        <authorList>
            <person name="Gilroy R."/>
        </authorList>
    </citation>
    <scope>NUCLEOTIDE SEQUENCE</scope>
    <source>
        <strain evidence="8">ChiHejej3B27-2180</strain>
    </source>
</reference>
<dbReference type="NCBIfam" id="TIGR03534">
    <property type="entry name" value="RF_mod_PrmC"/>
    <property type="match status" value="1"/>
</dbReference>
<dbReference type="InterPro" id="IPR019874">
    <property type="entry name" value="RF_methyltr_PrmC"/>
</dbReference>
<dbReference type="InterPro" id="IPR007848">
    <property type="entry name" value="Small_mtfrase_dom"/>
</dbReference>
<evidence type="ECO:0000256" key="1">
    <source>
        <dbReference type="ARBA" id="ARBA00012771"/>
    </source>
</evidence>
<dbReference type="InterPro" id="IPR029063">
    <property type="entry name" value="SAM-dependent_MTases_sf"/>
</dbReference>
<keyword evidence="2 8" id="KW-0489">Methyltransferase</keyword>
<dbReference type="CDD" id="cd02440">
    <property type="entry name" value="AdoMet_MTases"/>
    <property type="match status" value="1"/>
</dbReference>
<evidence type="ECO:0000259" key="6">
    <source>
        <dbReference type="Pfam" id="PF05175"/>
    </source>
</evidence>
<dbReference type="NCBIfam" id="TIGR00536">
    <property type="entry name" value="hemK_fam"/>
    <property type="match status" value="1"/>
</dbReference>
<name>A0A9D1QQQ4_9LACO</name>
<evidence type="ECO:0000256" key="3">
    <source>
        <dbReference type="ARBA" id="ARBA00022679"/>
    </source>
</evidence>
<dbReference type="InterPro" id="IPR050320">
    <property type="entry name" value="N5-glutamine_MTase"/>
</dbReference>
<evidence type="ECO:0000259" key="7">
    <source>
        <dbReference type="Pfam" id="PF17827"/>
    </source>
</evidence>
<keyword evidence="3 8" id="KW-0808">Transferase</keyword>
<dbReference type="InterPro" id="IPR040758">
    <property type="entry name" value="PrmC_N"/>
</dbReference>
<evidence type="ECO:0000256" key="2">
    <source>
        <dbReference type="ARBA" id="ARBA00022603"/>
    </source>
</evidence>
<dbReference type="GO" id="GO:0102559">
    <property type="term" value="F:peptide chain release factor N(5)-glutamine methyltransferase activity"/>
    <property type="evidence" value="ECO:0007669"/>
    <property type="project" value="UniProtKB-EC"/>
</dbReference>
<accession>A0A9D1QQQ4</accession>
<evidence type="ECO:0000313" key="8">
    <source>
        <dbReference type="EMBL" id="HIW70477.1"/>
    </source>
</evidence>
<evidence type="ECO:0000313" key="9">
    <source>
        <dbReference type="Proteomes" id="UP000886878"/>
    </source>
</evidence>
<dbReference type="Pfam" id="PF17827">
    <property type="entry name" value="PrmC_N"/>
    <property type="match status" value="1"/>
</dbReference>
<dbReference type="AlphaFoldDB" id="A0A9D1QQQ4"/>
<dbReference type="Proteomes" id="UP000886878">
    <property type="component" value="Unassembled WGS sequence"/>
</dbReference>
<dbReference type="Gene3D" id="1.10.8.10">
    <property type="entry name" value="DNA helicase RuvA subunit, C-terminal domain"/>
    <property type="match status" value="1"/>
</dbReference>
<proteinExistence type="predicted"/>
<dbReference type="EC" id="2.1.1.297" evidence="1"/>
<comment type="catalytic activity">
    <reaction evidence="5">
        <text>L-glutaminyl-[peptide chain release factor] + S-adenosyl-L-methionine = N(5)-methyl-L-glutaminyl-[peptide chain release factor] + S-adenosyl-L-homocysteine + H(+)</text>
        <dbReference type="Rhea" id="RHEA:42896"/>
        <dbReference type="Rhea" id="RHEA-COMP:10271"/>
        <dbReference type="Rhea" id="RHEA-COMP:10272"/>
        <dbReference type="ChEBI" id="CHEBI:15378"/>
        <dbReference type="ChEBI" id="CHEBI:30011"/>
        <dbReference type="ChEBI" id="CHEBI:57856"/>
        <dbReference type="ChEBI" id="CHEBI:59789"/>
        <dbReference type="ChEBI" id="CHEBI:61891"/>
        <dbReference type="EC" id="2.1.1.297"/>
    </reaction>
</comment>
<sequence length="281" mass="31825">MNSNLSYFQAERDAKNMLTERQIDPDAVNFILEMMHDWTTAERIAHNRELMSEDELKRFKMAIDRVASYEPPQYVVGRAPFYGRTFIVSRSVLIPESETEELVDWVLHDNQDDQPLEVLDLGTGSGVIGITLANERPHWKLTMSDVSTDALRVAKANQILHGASGQLVASDMFDQLGDRQFDLIVTNPPYVATTAVDELDEAVRDYEPGLALFAGQDGLDFYRRLFDQLRDHLKPGGKLYGETGYDQEDGIKKLAVAKLPDCELTTRHDIADRMRMIKICG</sequence>
<evidence type="ECO:0000256" key="5">
    <source>
        <dbReference type="ARBA" id="ARBA00048391"/>
    </source>
</evidence>
<reference evidence="8" key="1">
    <citation type="journal article" date="2021" name="PeerJ">
        <title>Extensive microbial diversity within the chicken gut microbiome revealed by metagenomics and culture.</title>
        <authorList>
            <person name="Gilroy R."/>
            <person name="Ravi A."/>
            <person name="Getino M."/>
            <person name="Pursley I."/>
            <person name="Horton D.L."/>
            <person name="Alikhan N.F."/>
            <person name="Baker D."/>
            <person name="Gharbi K."/>
            <person name="Hall N."/>
            <person name="Watson M."/>
            <person name="Adriaenssens E.M."/>
            <person name="Foster-Nyarko E."/>
            <person name="Jarju S."/>
            <person name="Secka A."/>
            <person name="Antonio M."/>
            <person name="Oren A."/>
            <person name="Chaudhuri R.R."/>
            <person name="La Ragione R."/>
            <person name="Hildebrand F."/>
            <person name="Pallen M.J."/>
        </authorList>
    </citation>
    <scope>NUCLEOTIDE SEQUENCE</scope>
    <source>
        <strain evidence="8">ChiHejej3B27-2180</strain>
    </source>
</reference>
<dbReference type="InterPro" id="IPR002052">
    <property type="entry name" value="DNA_methylase_N6_adenine_CS"/>
</dbReference>
<gene>
    <name evidence="8" type="primary">prmC</name>
    <name evidence="8" type="ORF">H9876_03755</name>
</gene>
<protein>
    <recommendedName>
        <fullName evidence="1">peptide chain release factor N(5)-glutamine methyltransferase</fullName>
        <ecNumber evidence="1">2.1.1.297</ecNumber>
    </recommendedName>
</protein>
<comment type="caution">
    <text evidence="8">The sequence shown here is derived from an EMBL/GenBank/DDBJ whole genome shotgun (WGS) entry which is preliminary data.</text>
</comment>
<evidence type="ECO:0000256" key="4">
    <source>
        <dbReference type="ARBA" id="ARBA00022691"/>
    </source>
</evidence>